<dbReference type="PROSITE" id="PS50958">
    <property type="entry name" value="SMB_2"/>
    <property type="match status" value="1"/>
</dbReference>
<evidence type="ECO:0000313" key="3">
    <source>
        <dbReference type="EMBL" id="TRY69399.1"/>
    </source>
</evidence>
<protein>
    <recommendedName>
        <fullName evidence="2">SMB domain-containing protein</fullName>
    </recommendedName>
</protein>
<dbReference type="InterPro" id="IPR036024">
    <property type="entry name" value="Somatomedin_B-like_dom_sf"/>
</dbReference>
<comment type="caution">
    <text evidence="3">The sequence shown here is derived from an EMBL/GenBank/DDBJ whole genome shotgun (WGS) entry which is preliminary data.</text>
</comment>
<keyword evidence="4" id="KW-1185">Reference proteome</keyword>
<dbReference type="Proteomes" id="UP000318571">
    <property type="component" value="Chromosome 1"/>
</dbReference>
<keyword evidence="1" id="KW-1015">Disulfide bond</keyword>
<dbReference type="Pfam" id="PF01033">
    <property type="entry name" value="Somatomedin_B"/>
    <property type="match status" value="1"/>
</dbReference>
<name>A0A553NVE4_TIGCA</name>
<reference evidence="3 4" key="1">
    <citation type="journal article" date="2018" name="Nat. Ecol. Evol.">
        <title>Genomic signatures of mitonuclear coevolution across populations of Tigriopus californicus.</title>
        <authorList>
            <person name="Barreto F.S."/>
            <person name="Watson E.T."/>
            <person name="Lima T.G."/>
            <person name="Willett C.S."/>
            <person name="Edmands S."/>
            <person name="Li W."/>
            <person name="Burton R.S."/>
        </authorList>
    </citation>
    <scope>NUCLEOTIDE SEQUENCE [LARGE SCALE GENOMIC DNA]</scope>
    <source>
        <strain evidence="3 4">San Diego</strain>
    </source>
</reference>
<organism evidence="3 4">
    <name type="scientific">Tigriopus californicus</name>
    <name type="common">Marine copepod</name>
    <dbReference type="NCBI Taxonomy" id="6832"/>
    <lineage>
        <taxon>Eukaryota</taxon>
        <taxon>Metazoa</taxon>
        <taxon>Ecdysozoa</taxon>
        <taxon>Arthropoda</taxon>
        <taxon>Crustacea</taxon>
        <taxon>Multicrustacea</taxon>
        <taxon>Hexanauplia</taxon>
        <taxon>Copepoda</taxon>
        <taxon>Harpacticoida</taxon>
        <taxon>Harpacticidae</taxon>
        <taxon>Tigriopus</taxon>
    </lineage>
</organism>
<feature type="domain" description="SMB" evidence="2">
    <location>
        <begin position="36"/>
        <end position="79"/>
    </location>
</feature>
<dbReference type="AlphaFoldDB" id="A0A553NVE4"/>
<evidence type="ECO:0000313" key="4">
    <source>
        <dbReference type="Proteomes" id="UP000318571"/>
    </source>
</evidence>
<gene>
    <name evidence="3" type="ORF">TCAL_09670</name>
</gene>
<evidence type="ECO:0000256" key="1">
    <source>
        <dbReference type="ARBA" id="ARBA00023157"/>
    </source>
</evidence>
<dbReference type="SUPFAM" id="SSF90188">
    <property type="entry name" value="Somatomedin B domain"/>
    <property type="match status" value="1"/>
</dbReference>
<dbReference type="Gene3D" id="4.10.410.20">
    <property type="match status" value="1"/>
</dbReference>
<feature type="non-terminal residue" evidence="3">
    <location>
        <position position="92"/>
    </location>
</feature>
<accession>A0A553NVE4</accession>
<dbReference type="InterPro" id="IPR001212">
    <property type="entry name" value="Somatomedin_B_dom"/>
</dbReference>
<sequence>MESLSHPESKNSLHMFDWNVLEREVGFISPSCPDLAQISCSQGKSSSTSVEDALCRCDEECFQFGDCCFDYARQLRRTSFESQMRCLSWNGQ</sequence>
<proteinExistence type="predicted"/>
<evidence type="ECO:0000259" key="2">
    <source>
        <dbReference type="PROSITE" id="PS50958"/>
    </source>
</evidence>
<dbReference type="EMBL" id="VCGU01000010">
    <property type="protein sequence ID" value="TRY69399.1"/>
    <property type="molecule type" value="Genomic_DNA"/>
</dbReference>